<dbReference type="HOGENOM" id="CLU_2820019_0_0_1"/>
<sequence>SCAPVENYLRHKPDTIVFVIGGGHWAKVLKSCAPVENYLLHKPDTIVFSVMATCFDKTNEDSEIILI</sequence>
<dbReference type="EMBL" id="JH432130">
    <property type="status" value="NOT_ANNOTATED_CDS"/>
    <property type="molecule type" value="Genomic_DNA"/>
</dbReference>
<proteinExistence type="predicted"/>
<protein>
    <submittedName>
        <fullName evidence="1">Uncharacterized protein</fullName>
    </submittedName>
</protein>
<dbReference type="EnsemblMetazoa" id="SMAR012382-RA">
    <property type="protein sequence ID" value="SMAR012382-PA"/>
    <property type="gene ID" value="SMAR012382"/>
</dbReference>
<dbReference type="Proteomes" id="UP000014500">
    <property type="component" value="Unassembled WGS sequence"/>
</dbReference>
<organism evidence="1 2">
    <name type="scientific">Strigamia maritima</name>
    <name type="common">European centipede</name>
    <name type="synonym">Geophilus maritimus</name>
    <dbReference type="NCBI Taxonomy" id="126957"/>
    <lineage>
        <taxon>Eukaryota</taxon>
        <taxon>Metazoa</taxon>
        <taxon>Ecdysozoa</taxon>
        <taxon>Arthropoda</taxon>
        <taxon>Myriapoda</taxon>
        <taxon>Chilopoda</taxon>
        <taxon>Pleurostigmophora</taxon>
        <taxon>Geophilomorpha</taxon>
        <taxon>Linotaeniidae</taxon>
        <taxon>Strigamia</taxon>
    </lineage>
</organism>
<reference evidence="2" key="1">
    <citation type="submission" date="2011-05" db="EMBL/GenBank/DDBJ databases">
        <authorList>
            <person name="Richards S.R."/>
            <person name="Qu J."/>
            <person name="Jiang H."/>
            <person name="Jhangiani S.N."/>
            <person name="Agravi P."/>
            <person name="Goodspeed R."/>
            <person name="Gross S."/>
            <person name="Mandapat C."/>
            <person name="Jackson L."/>
            <person name="Mathew T."/>
            <person name="Pu L."/>
            <person name="Thornton R."/>
            <person name="Saada N."/>
            <person name="Wilczek-Boney K.B."/>
            <person name="Lee S."/>
            <person name="Kovar C."/>
            <person name="Wu Y."/>
            <person name="Scherer S.E."/>
            <person name="Worley K.C."/>
            <person name="Muzny D.M."/>
            <person name="Gibbs R."/>
        </authorList>
    </citation>
    <scope>NUCLEOTIDE SEQUENCE</scope>
    <source>
        <strain evidence="2">Brora</strain>
    </source>
</reference>
<accession>T1JEX9</accession>
<evidence type="ECO:0000313" key="2">
    <source>
        <dbReference type="Proteomes" id="UP000014500"/>
    </source>
</evidence>
<keyword evidence="2" id="KW-1185">Reference proteome</keyword>
<dbReference type="AlphaFoldDB" id="T1JEX9"/>
<evidence type="ECO:0000313" key="1">
    <source>
        <dbReference type="EnsemblMetazoa" id="SMAR012382-PA"/>
    </source>
</evidence>
<reference evidence="1" key="2">
    <citation type="submission" date="2015-02" db="UniProtKB">
        <authorList>
            <consortium name="EnsemblMetazoa"/>
        </authorList>
    </citation>
    <scope>IDENTIFICATION</scope>
</reference>
<name>T1JEX9_STRMM</name>